<accession>A0A915ZBS3</accession>
<dbReference type="Pfam" id="PF03221">
    <property type="entry name" value="HTH_Tnp_Tc5"/>
    <property type="match status" value="1"/>
</dbReference>
<dbReference type="Pfam" id="PF03184">
    <property type="entry name" value="DDE_1"/>
    <property type="match status" value="1"/>
</dbReference>
<evidence type="ECO:0000259" key="2">
    <source>
        <dbReference type="PROSITE" id="PS51253"/>
    </source>
</evidence>
<name>A0A915ZBS3_9GLOM</name>
<evidence type="ECO:0000313" key="4">
    <source>
        <dbReference type="Proteomes" id="UP000684084"/>
    </source>
</evidence>
<dbReference type="Proteomes" id="UP000684084">
    <property type="component" value="Unassembled WGS sequence"/>
</dbReference>
<dbReference type="GO" id="GO:0005634">
    <property type="term" value="C:nucleus"/>
    <property type="evidence" value="ECO:0007669"/>
    <property type="project" value="TreeGrafter"/>
</dbReference>
<organism evidence="3 4">
    <name type="scientific">Rhizophagus irregularis</name>
    <dbReference type="NCBI Taxonomy" id="588596"/>
    <lineage>
        <taxon>Eukaryota</taxon>
        <taxon>Fungi</taxon>
        <taxon>Fungi incertae sedis</taxon>
        <taxon>Mucoromycota</taxon>
        <taxon>Glomeromycotina</taxon>
        <taxon>Glomeromycetes</taxon>
        <taxon>Glomerales</taxon>
        <taxon>Glomeraceae</taxon>
        <taxon>Rhizophagus</taxon>
    </lineage>
</organism>
<keyword evidence="1" id="KW-0238">DNA-binding</keyword>
<gene>
    <name evidence="3" type="ORF">CHRIB12_LOCUS12021</name>
</gene>
<dbReference type="PANTHER" id="PTHR19303">
    <property type="entry name" value="TRANSPOSON"/>
    <property type="match status" value="1"/>
</dbReference>
<dbReference type="OrthoDB" id="2350305at2759"/>
<dbReference type="PROSITE" id="PS51253">
    <property type="entry name" value="HTH_CENPB"/>
    <property type="match status" value="1"/>
</dbReference>
<dbReference type="PANTHER" id="PTHR19303:SF73">
    <property type="entry name" value="PROTEIN PDC2"/>
    <property type="match status" value="1"/>
</dbReference>
<feature type="domain" description="HTH CENPB-type" evidence="2">
    <location>
        <begin position="66"/>
        <end position="138"/>
    </location>
</feature>
<comment type="caution">
    <text evidence="3">The sequence shown here is derived from an EMBL/GenBank/DDBJ whole genome shotgun (WGS) entry which is preliminary data.</text>
</comment>
<reference evidence="3" key="1">
    <citation type="submission" date="2020-05" db="EMBL/GenBank/DDBJ databases">
        <authorList>
            <person name="Rincon C."/>
            <person name="Sanders R I."/>
            <person name="Robbins C."/>
            <person name="Chaturvedi A."/>
        </authorList>
    </citation>
    <scope>NUCLEOTIDE SEQUENCE</scope>
    <source>
        <strain evidence="3">CHB12</strain>
    </source>
</reference>
<dbReference type="GO" id="GO:0003677">
    <property type="term" value="F:DNA binding"/>
    <property type="evidence" value="ECO:0007669"/>
    <property type="project" value="UniProtKB-KW"/>
</dbReference>
<dbReference type="EMBL" id="CAGKOT010000026">
    <property type="protein sequence ID" value="CAB5369114.1"/>
    <property type="molecule type" value="Genomic_DNA"/>
</dbReference>
<evidence type="ECO:0000313" key="3">
    <source>
        <dbReference type="EMBL" id="CAB5369114.1"/>
    </source>
</evidence>
<proteinExistence type="predicted"/>
<dbReference type="VEuPathDB" id="FungiDB:RhiirFUN_025694"/>
<dbReference type="InterPro" id="IPR004875">
    <property type="entry name" value="DDE_SF_endonuclease_dom"/>
</dbReference>
<dbReference type="InterPro" id="IPR006600">
    <property type="entry name" value="HTH_CenpB_DNA-bd_dom"/>
</dbReference>
<protein>
    <recommendedName>
        <fullName evidence="2">HTH CENPB-type domain-containing protein</fullName>
    </recommendedName>
</protein>
<sequence>MPKKNISLSDIQKYELCLYAHDNKKTQTQYVDWAEQKWGIRVNESTITRILQSKEKRLTANVTNPEAKRHKPVAVPELELTLKEFVLCYQHKTILSDAILIEKAKLLVNELGVPQGTLQFSNGWLQKFKERNGIRQVKLHGEADSANENAIAEALPLLQSKCAEYPPDRIYNMDKTGFFIEPDRTLATKRLSGRKKSKERLSVALCVNADGSHKLPPLIIGKYANPQCFKNVNIGNLPMSYRNNAKAWMLATIFQEWLQEFDYQVGIKHDKQRVLLLLDNCTSHKINNLVLENVEVYFLPSNTTSKLQPMDSGIIMSFKKHYRHHHIRWILEQVEAGQLIQNLKMNVLQAIQYIIQGWNEVTADTIKNCWNHVKILSDAIPRDNDEDDDSNIDSELNRAIKALHLSDMMQVKEFLTIPEEDVIYEFLNISEFDDMFKTGLTDHPDEVDDSFEMEIIHINEALRSLKTVNLFLLQQENAGKQIKLAGKIEKFIKKRKFNSMQQTTIDQYFV</sequence>
<dbReference type="AlphaFoldDB" id="A0A915ZBS3"/>
<dbReference type="SMART" id="SM00674">
    <property type="entry name" value="CENPB"/>
    <property type="match status" value="1"/>
</dbReference>
<evidence type="ECO:0000256" key="1">
    <source>
        <dbReference type="ARBA" id="ARBA00023125"/>
    </source>
</evidence>
<dbReference type="InterPro" id="IPR050863">
    <property type="entry name" value="CenT-Element_Derived"/>
</dbReference>